<name>A0AAV3NHW3_LITER</name>
<sequence>MEKRKVNGQYHDPLDFINDFDSRIESSPSPPPQLFPLSTPPPPQPPSMSPCSSGGVGTLGGGCGYIEHSVSKLDNLAGLAIKYGVEVADIRKLNGLVTDHQMFARKTLLIPLSIRHSLSSIGSDAPDNNCFDKTLPRRTKSDIVESFKLGSSPMRNVSPAMSTRQGYYAHEPAVEKSHSEGLEMAAYLKGGAQDGPFTDVVTNPNAPLSQHRKCKSVAYDLYAQCVLANNEEAKENNPDKLIENISWLSTSKVEPSSKAPETLLKEEPSNGGRFSALGSSKGLALRPKSTARIVSGGKNEGGFPTALSDSAGANVSSGVRKSCSTTSLHDGGNGTSSSWLTDLQVLSTAAITKPIFDGLAKPKPKTGKKSKAALD</sequence>
<dbReference type="Proteomes" id="UP001454036">
    <property type="component" value="Unassembled WGS sequence"/>
</dbReference>
<evidence type="ECO:0000256" key="1">
    <source>
        <dbReference type="SAM" id="MobiDB-lite"/>
    </source>
</evidence>
<evidence type="ECO:0000313" key="4">
    <source>
        <dbReference type="Proteomes" id="UP001454036"/>
    </source>
</evidence>
<keyword evidence="4" id="KW-1185">Reference proteome</keyword>
<feature type="region of interest" description="Disordered" evidence="1">
    <location>
        <begin position="356"/>
        <end position="375"/>
    </location>
</feature>
<dbReference type="InterPro" id="IPR036779">
    <property type="entry name" value="LysM_dom_sf"/>
</dbReference>
<gene>
    <name evidence="3" type="ORF">LIER_00566</name>
</gene>
<dbReference type="SMART" id="SM00257">
    <property type="entry name" value="LysM"/>
    <property type="match status" value="1"/>
</dbReference>
<dbReference type="EMBL" id="BAABME010000044">
    <property type="protein sequence ID" value="GAA0138915.1"/>
    <property type="molecule type" value="Genomic_DNA"/>
</dbReference>
<feature type="domain" description="LysM" evidence="2">
    <location>
        <begin position="66"/>
        <end position="110"/>
    </location>
</feature>
<evidence type="ECO:0000313" key="3">
    <source>
        <dbReference type="EMBL" id="GAA0138915.1"/>
    </source>
</evidence>
<proteinExistence type="predicted"/>
<dbReference type="PANTHER" id="PTHR20932">
    <property type="entry name" value="LYSM AND PUTATIVE PEPTIDOGLYCAN-BINDING DOMAIN-CONTAINING PROTEIN"/>
    <property type="match status" value="1"/>
</dbReference>
<feature type="region of interest" description="Disordered" evidence="1">
    <location>
        <begin position="295"/>
        <end position="337"/>
    </location>
</feature>
<reference evidence="3 4" key="1">
    <citation type="submission" date="2024-01" db="EMBL/GenBank/DDBJ databases">
        <title>The complete chloroplast genome sequence of Lithospermum erythrorhizon: insights into the phylogenetic relationship among Boraginaceae species and the maternal lineages of purple gromwells.</title>
        <authorList>
            <person name="Okada T."/>
            <person name="Watanabe K."/>
        </authorList>
    </citation>
    <scope>NUCLEOTIDE SEQUENCE [LARGE SCALE GENOMIC DNA]</scope>
</reference>
<feature type="region of interest" description="Disordered" evidence="1">
    <location>
        <begin position="1"/>
        <end position="53"/>
    </location>
</feature>
<feature type="compositionally biased region" description="Polar residues" evidence="1">
    <location>
        <begin position="307"/>
        <end position="328"/>
    </location>
</feature>
<dbReference type="InterPro" id="IPR045030">
    <property type="entry name" value="LYSM1-4"/>
</dbReference>
<feature type="region of interest" description="Disordered" evidence="1">
    <location>
        <begin position="256"/>
        <end position="281"/>
    </location>
</feature>
<dbReference type="InterPro" id="IPR018392">
    <property type="entry name" value="LysM"/>
</dbReference>
<evidence type="ECO:0000259" key="2">
    <source>
        <dbReference type="PROSITE" id="PS51782"/>
    </source>
</evidence>
<feature type="compositionally biased region" description="Pro residues" evidence="1">
    <location>
        <begin position="28"/>
        <end position="48"/>
    </location>
</feature>
<dbReference type="CDD" id="cd00118">
    <property type="entry name" value="LysM"/>
    <property type="match status" value="1"/>
</dbReference>
<dbReference type="AlphaFoldDB" id="A0AAV3NHW3"/>
<feature type="compositionally biased region" description="Basic residues" evidence="1">
    <location>
        <begin position="362"/>
        <end position="375"/>
    </location>
</feature>
<dbReference type="SUPFAM" id="SSF54106">
    <property type="entry name" value="LysM domain"/>
    <property type="match status" value="1"/>
</dbReference>
<dbReference type="PROSITE" id="PS51782">
    <property type="entry name" value="LYSM"/>
    <property type="match status" value="1"/>
</dbReference>
<dbReference type="Gene3D" id="3.10.350.10">
    <property type="entry name" value="LysM domain"/>
    <property type="match status" value="1"/>
</dbReference>
<accession>A0AAV3NHW3</accession>
<comment type="caution">
    <text evidence="3">The sequence shown here is derived from an EMBL/GenBank/DDBJ whole genome shotgun (WGS) entry which is preliminary data.</text>
</comment>
<dbReference type="PANTHER" id="PTHR20932:SF55">
    <property type="entry name" value="LYSM DOMAIN-CONTAINING PROTEIN"/>
    <property type="match status" value="1"/>
</dbReference>
<protein>
    <recommendedName>
        <fullName evidence="2">LysM domain-containing protein</fullName>
    </recommendedName>
</protein>
<dbReference type="Pfam" id="PF01476">
    <property type="entry name" value="LysM"/>
    <property type="match status" value="1"/>
</dbReference>
<organism evidence="3 4">
    <name type="scientific">Lithospermum erythrorhizon</name>
    <name type="common">Purple gromwell</name>
    <name type="synonym">Lithospermum officinale var. erythrorhizon</name>
    <dbReference type="NCBI Taxonomy" id="34254"/>
    <lineage>
        <taxon>Eukaryota</taxon>
        <taxon>Viridiplantae</taxon>
        <taxon>Streptophyta</taxon>
        <taxon>Embryophyta</taxon>
        <taxon>Tracheophyta</taxon>
        <taxon>Spermatophyta</taxon>
        <taxon>Magnoliopsida</taxon>
        <taxon>eudicotyledons</taxon>
        <taxon>Gunneridae</taxon>
        <taxon>Pentapetalae</taxon>
        <taxon>asterids</taxon>
        <taxon>lamiids</taxon>
        <taxon>Boraginales</taxon>
        <taxon>Boraginaceae</taxon>
        <taxon>Boraginoideae</taxon>
        <taxon>Lithospermeae</taxon>
        <taxon>Lithospermum</taxon>
    </lineage>
</organism>